<name>A0AA40A0G5_9PEZI</name>
<organism evidence="2 3">
    <name type="scientific">Lasiosphaeria miniovina</name>
    <dbReference type="NCBI Taxonomy" id="1954250"/>
    <lineage>
        <taxon>Eukaryota</taxon>
        <taxon>Fungi</taxon>
        <taxon>Dikarya</taxon>
        <taxon>Ascomycota</taxon>
        <taxon>Pezizomycotina</taxon>
        <taxon>Sordariomycetes</taxon>
        <taxon>Sordariomycetidae</taxon>
        <taxon>Sordariales</taxon>
        <taxon>Lasiosphaeriaceae</taxon>
        <taxon>Lasiosphaeria</taxon>
    </lineage>
</organism>
<proteinExistence type="predicted"/>
<feature type="region of interest" description="Disordered" evidence="1">
    <location>
        <begin position="218"/>
        <end position="242"/>
    </location>
</feature>
<reference evidence="2" key="1">
    <citation type="submission" date="2023-06" db="EMBL/GenBank/DDBJ databases">
        <title>Genome-scale phylogeny and comparative genomics of the fungal order Sordariales.</title>
        <authorList>
            <consortium name="Lawrence Berkeley National Laboratory"/>
            <person name="Hensen N."/>
            <person name="Bonometti L."/>
            <person name="Westerberg I."/>
            <person name="Brannstrom I.O."/>
            <person name="Guillou S."/>
            <person name="Cros-Aarteil S."/>
            <person name="Calhoun S."/>
            <person name="Haridas S."/>
            <person name="Kuo A."/>
            <person name="Mondo S."/>
            <person name="Pangilinan J."/>
            <person name="Riley R."/>
            <person name="LaButti K."/>
            <person name="Andreopoulos B."/>
            <person name="Lipzen A."/>
            <person name="Chen C."/>
            <person name="Yanf M."/>
            <person name="Daum C."/>
            <person name="Ng V."/>
            <person name="Clum A."/>
            <person name="Steindorff A."/>
            <person name="Ohm R."/>
            <person name="Martin F."/>
            <person name="Silar P."/>
            <person name="Natvig D."/>
            <person name="Lalanne C."/>
            <person name="Gautier V."/>
            <person name="Ament-velasquez S.L."/>
            <person name="Kruys A."/>
            <person name="Hutchinson M.I."/>
            <person name="Powell A.J."/>
            <person name="Barry K."/>
            <person name="Miller A.N."/>
            <person name="Grigoriev I.V."/>
            <person name="Debuchy R."/>
            <person name="Gladieux P."/>
            <person name="Thoren M.H."/>
            <person name="Johannesson H."/>
        </authorList>
    </citation>
    <scope>NUCLEOTIDE SEQUENCE</scope>
    <source>
        <strain evidence="2">SMH2392-1A</strain>
    </source>
</reference>
<accession>A0AA40A0G5</accession>
<sequence length="284" mass="31442">MTGGDAQLVRELLGRGASAAYACVSMRDRTHRRGRLPVWVLAVANCVWQLIEVFAAEQKEAYRYSQAKADAPPGPAGSKAVRALGDWLAIGDGNGLVLGVYEASPRAAEAGGRDTEHKRKLQHGVIDGQLQLRAGSAGGRIDNWGATSDGDEAAVWRYTNQTEGDEESGDDDDDSEIWQSESGSERSFFAIDGLVFRRYSCTASRFLSLCEQRDWNLDGERHNTQPPPEPDPPEDGQSDDITHSWLFSPRENRHRPPVQLDERLHVSLSWEGSELGLPFTYRVY</sequence>
<protein>
    <submittedName>
        <fullName evidence="2">Uncharacterized protein</fullName>
    </submittedName>
</protein>
<dbReference type="Proteomes" id="UP001172101">
    <property type="component" value="Unassembled WGS sequence"/>
</dbReference>
<feature type="region of interest" description="Disordered" evidence="1">
    <location>
        <begin position="161"/>
        <end position="182"/>
    </location>
</feature>
<evidence type="ECO:0000313" key="2">
    <source>
        <dbReference type="EMBL" id="KAK0707042.1"/>
    </source>
</evidence>
<keyword evidence="3" id="KW-1185">Reference proteome</keyword>
<dbReference type="RefSeq" id="XP_060292136.1">
    <property type="nucleotide sequence ID" value="XM_060442927.1"/>
</dbReference>
<gene>
    <name evidence="2" type="ORF">B0T26DRAFT_728925</name>
</gene>
<feature type="compositionally biased region" description="Acidic residues" evidence="1">
    <location>
        <begin position="163"/>
        <end position="176"/>
    </location>
</feature>
<comment type="caution">
    <text evidence="2">The sequence shown here is derived from an EMBL/GenBank/DDBJ whole genome shotgun (WGS) entry which is preliminary data.</text>
</comment>
<evidence type="ECO:0000313" key="3">
    <source>
        <dbReference type="Proteomes" id="UP001172101"/>
    </source>
</evidence>
<dbReference type="AlphaFoldDB" id="A0AA40A0G5"/>
<dbReference type="GeneID" id="85326197"/>
<evidence type="ECO:0000256" key="1">
    <source>
        <dbReference type="SAM" id="MobiDB-lite"/>
    </source>
</evidence>
<dbReference type="EMBL" id="JAUIRO010000007">
    <property type="protein sequence ID" value="KAK0707042.1"/>
    <property type="molecule type" value="Genomic_DNA"/>
</dbReference>